<evidence type="ECO:0000256" key="1">
    <source>
        <dbReference type="ARBA" id="ARBA00022679"/>
    </source>
</evidence>
<dbReference type="Proteomes" id="UP001630127">
    <property type="component" value="Unassembled WGS sequence"/>
</dbReference>
<accession>A0ABD3B1G0</accession>
<dbReference type="PANTHER" id="PTHR43323">
    <property type="entry name" value="3-HYDROXY-3-METHYLGLUTARYL COENZYME A SYNTHASE"/>
    <property type="match status" value="1"/>
</dbReference>
<protein>
    <recommendedName>
        <fullName evidence="2">Hydroxymethylglutaryl-coenzyme A synthase N-terminal domain-containing protein</fullName>
    </recommendedName>
</protein>
<name>A0ABD3B1G0_9GENT</name>
<reference evidence="3 4" key="1">
    <citation type="submission" date="2024-11" db="EMBL/GenBank/DDBJ databases">
        <title>A near-complete genome assembly of Cinchona calisaya.</title>
        <authorList>
            <person name="Lian D.C."/>
            <person name="Zhao X.W."/>
            <person name="Wei L."/>
        </authorList>
    </citation>
    <scope>NUCLEOTIDE SEQUENCE [LARGE SCALE GENOMIC DNA]</scope>
    <source>
        <tissue evidence="3">Nenye</tissue>
    </source>
</reference>
<evidence type="ECO:0000259" key="2">
    <source>
        <dbReference type="Pfam" id="PF01154"/>
    </source>
</evidence>
<proteinExistence type="predicted"/>
<evidence type="ECO:0000313" key="4">
    <source>
        <dbReference type="Proteomes" id="UP001630127"/>
    </source>
</evidence>
<dbReference type="GO" id="GO:0016740">
    <property type="term" value="F:transferase activity"/>
    <property type="evidence" value="ECO:0007669"/>
    <property type="project" value="UniProtKB-KW"/>
</dbReference>
<comment type="caution">
    <text evidence="3">The sequence shown here is derived from an EMBL/GenBank/DDBJ whole genome shotgun (WGS) entry which is preliminary data.</text>
</comment>
<gene>
    <name evidence="3" type="ORF">ACH5RR_000710</name>
</gene>
<dbReference type="Pfam" id="PF01154">
    <property type="entry name" value="HMG_CoA_synt_N"/>
    <property type="match status" value="1"/>
</dbReference>
<dbReference type="SUPFAM" id="SSF53901">
    <property type="entry name" value="Thiolase-like"/>
    <property type="match status" value="1"/>
</dbReference>
<dbReference type="Gene3D" id="3.40.47.10">
    <property type="match status" value="1"/>
</dbReference>
<organism evidence="3 4">
    <name type="scientific">Cinchona calisaya</name>
    <dbReference type="NCBI Taxonomy" id="153742"/>
    <lineage>
        <taxon>Eukaryota</taxon>
        <taxon>Viridiplantae</taxon>
        <taxon>Streptophyta</taxon>
        <taxon>Embryophyta</taxon>
        <taxon>Tracheophyta</taxon>
        <taxon>Spermatophyta</taxon>
        <taxon>Magnoliopsida</taxon>
        <taxon>eudicotyledons</taxon>
        <taxon>Gunneridae</taxon>
        <taxon>Pentapetalae</taxon>
        <taxon>asterids</taxon>
        <taxon>lamiids</taxon>
        <taxon>Gentianales</taxon>
        <taxon>Rubiaceae</taxon>
        <taxon>Cinchonoideae</taxon>
        <taxon>Cinchoneae</taxon>
        <taxon>Cinchona</taxon>
    </lineage>
</organism>
<dbReference type="PANTHER" id="PTHR43323:SF2">
    <property type="entry name" value="HYDROXYMETHYLGLUTARYL-COA SYNTHASE"/>
    <property type="match status" value="1"/>
</dbReference>
<keyword evidence="1" id="KW-0808">Transferase</keyword>
<dbReference type="AlphaFoldDB" id="A0ABD3B1G0"/>
<feature type="domain" description="Hydroxymethylglutaryl-coenzyme A synthase N-terminal" evidence="2">
    <location>
        <begin position="191"/>
        <end position="286"/>
    </location>
</feature>
<dbReference type="InterPro" id="IPR013528">
    <property type="entry name" value="HMG_CoA_synth_N"/>
</dbReference>
<sequence length="289" mass="32535">MHEVIVDDENEEGVQNSYKLMENEKVLSIKDLPKKDVVKMFDEIPQNHSTKLVLRHYYRVAIDETTIKTSFDMSGSIFDLDIVELNLDYNKSFDDSHINEKGAFHFMDNLVLGFDKRITNVIFDLRGYKPEFEVLENTDVIKDFNNTTQHVLLAIYQERFEEVQAQELLEAHDGASKRKDIIGLGQDRTEEVGSEIVLDKSKSIKTFLTQSFKGYGNTNIEGVDSTNSCYGGIAALCSCVNWVESSSWDVYCGLIVCTDSVVYAEGPTRPIEGAATIAIIVGSDAPIEF</sequence>
<keyword evidence="4" id="KW-1185">Reference proteome</keyword>
<evidence type="ECO:0000313" key="3">
    <source>
        <dbReference type="EMBL" id="KAL3537344.1"/>
    </source>
</evidence>
<dbReference type="EMBL" id="JBJUIK010000001">
    <property type="protein sequence ID" value="KAL3537344.1"/>
    <property type="molecule type" value="Genomic_DNA"/>
</dbReference>
<dbReference type="InterPro" id="IPR016039">
    <property type="entry name" value="Thiolase-like"/>
</dbReference>